<keyword evidence="2" id="KW-0456">Lyase</keyword>
<comment type="similarity">
    <text evidence="1">Belongs to the class-I fumarase family.</text>
</comment>
<proteinExistence type="inferred from homology"/>
<dbReference type="Proteomes" id="UP000823915">
    <property type="component" value="Unassembled WGS sequence"/>
</dbReference>
<feature type="domain" description="Fe-S hydro-lyase tartrate dehydratase beta-type catalytic" evidence="4">
    <location>
        <begin position="49"/>
        <end position="222"/>
    </location>
</feature>
<name>A0A9D2BZ94_9FIRM</name>
<evidence type="ECO:0000256" key="1">
    <source>
        <dbReference type="ARBA" id="ARBA00008876"/>
    </source>
</evidence>
<evidence type="ECO:0000313" key="6">
    <source>
        <dbReference type="Proteomes" id="UP000823915"/>
    </source>
</evidence>
<reference evidence="5" key="2">
    <citation type="submission" date="2021-04" db="EMBL/GenBank/DDBJ databases">
        <authorList>
            <person name="Gilroy R."/>
        </authorList>
    </citation>
    <scope>NUCLEOTIDE SEQUENCE</scope>
    <source>
        <strain evidence="5">1282</strain>
    </source>
</reference>
<dbReference type="PANTHER" id="PTHR43351:SF2">
    <property type="entry name" value="L(+)-TARTRATE DEHYDRATASE SUBUNIT BETA-RELATED"/>
    <property type="match status" value="1"/>
</dbReference>
<organism evidence="5 6">
    <name type="scientific">Candidatus Acutalibacter pullistercoris</name>
    <dbReference type="NCBI Taxonomy" id="2838418"/>
    <lineage>
        <taxon>Bacteria</taxon>
        <taxon>Bacillati</taxon>
        <taxon>Bacillota</taxon>
        <taxon>Clostridia</taxon>
        <taxon>Eubacteriales</taxon>
        <taxon>Acutalibacteraceae</taxon>
        <taxon>Acutalibacter</taxon>
    </lineage>
</organism>
<feature type="compositionally biased region" description="Low complexity" evidence="3">
    <location>
        <begin position="10"/>
        <end position="44"/>
    </location>
</feature>
<gene>
    <name evidence="5" type="ORF">H9838_01765</name>
</gene>
<reference evidence="5" key="1">
    <citation type="journal article" date="2021" name="PeerJ">
        <title>Extensive microbial diversity within the chicken gut microbiome revealed by metagenomics and culture.</title>
        <authorList>
            <person name="Gilroy R."/>
            <person name="Ravi A."/>
            <person name="Getino M."/>
            <person name="Pursley I."/>
            <person name="Horton D.L."/>
            <person name="Alikhan N.F."/>
            <person name="Baker D."/>
            <person name="Gharbi K."/>
            <person name="Hall N."/>
            <person name="Watson M."/>
            <person name="Adriaenssens E.M."/>
            <person name="Foster-Nyarko E."/>
            <person name="Jarju S."/>
            <person name="Secka A."/>
            <person name="Antonio M."/>
            <person name="Oren A."/>
            <person name="Chaudhuri R.R."/>
            <person name="La Ragione R."/>
            <person name="Hildebrand F."/>
            <person name="Pallen M.J."/>
        </authorList>
    </citation>
    <scope>NUCLEOTIDE SEQUENCE</scope>
    <source>
        <strain evidence="5">1282</strain>
    </source>
</reference>
<dbReference type="Gene3D" id="3.20.130.10">
    <property type="entry name" value="Fe-S hydro-lyase, tartrate dehydratase beta-type, catalytic domain"/>
    <property type="match status" value="1"/>
</dbReference>
<dbReference type="NCBIfam" id="TIGR00723">
    <property type="entry name" value="ttdB_fumA_fumB"/>
    <property type="match status" value="1"/>
</dbReference>
<dbReference type="EMBL" id="DXDU01000023">
    <property type="protein sequence ID" value="HIY25883.1"/>
    <property type="molecule type" value="Genomic_DNA"/>
</dbReference>
<comment type="caution">
    <text evidence="5">The sequence shown here is derived from an EMBL/GenBank/DDBJ whole genome shotgun (WGS) entry which is preliminary data.</text>
</comment>
<dbReference type="Pfam" id="PF05683">
    <property type="entry name" value="Fumerase_C"/>
    <property type="match status" value="1"/>
</dbReference>
<dbReference type="InterPro" id="IPR036660">
    <property type="entry name" value="Fe-S_hydroAse_TtdB_cat_sf"/>
</dbReference>
<dbReference type="GO" id="GO:0016836">
    <property type="term" value="F:hydro-lyase activity"/>
    <property type="evidence" value="ECO:0007669"/>
    <property type="project" value="InterPro"/>
</dbReference>
<feature type="region of interest" description="Disordered" evidence="3">
    <location>
        <begin position="1"/>
        <end position="44"/>
    </location>
</feature>
<evidence type="ECO:0000313" key="5">
    <source>
        <dbReference type="EMBL" id="HIY25883.1"/>
    </source>
</evidence>
<dbReference type="InterPro" id="IPR004647">
    <property type="entry name" value="Fe-S_hydro-lyase_TtdB-typ_cat"/>
</dbReference>
<evidence type="ECO:0000256" key="2">
    <source>
        <dbReference type="ARBA" id="ARBA00023239"/>
    </source>
</evidence>
<evidence type="ECO:0000259" key="4">
    <source>
        <dbReference type="Pfam" id="PF05683"/>
    </source>
</evidence>
<dbReference type="PANTHER" id="PTHR43351">
    <property type="entry name" value="L(+)-TARTRATE DEHYDRATASE SUBUNIT BETA"/>
    <property type="match status" value="1"/>
</dbReference>
<accession>A0A9D2BZ94</accession>
<evidence type="ECO:0000256" key="3">
    <source>
        <dbReference type="SAM" id="MobiDB-lite"/>
    </source>
</evidence>
<dbReference type="SUPFAM" id="SSF117457">
    <property type="entry name" value="FumA C-terminal domain-like"/>
    <property type="match status" value="1"/>
</dbReference>
<sequence>MRSSSGCGKPGTRSPSSPRTWSWAAAPSASPSSGAPWASTWSSSGRSEMGEALRLNTRDMAELAPTLRAGQRVLLSGVCYTSRDAAHKRICQLLDEGKDIPYPLEGAAIYYAGPTPAPEGLPIGSCGPTTSGRMDPYTPRFLDLGLKCMIGKGKRSPEVIEAMKRNGAVYLCAIGGAGALAAQCIRKAEVIAFEDLGCESVKRLELLDLPLIVGIDSEGNSILA</sequence>
<dbReference type="AlphaFoldDB" id="A0A9D2BZ94"/>
<protein>
    <submittedName>
        <fullName evidence="5">FumA C-terminus/TtdB family hydratase beta subunit</fullName>
    </submittedName>
</protein>